<comment type="caution">
    <text evidence="1">The sequence shown here is derived from an EMBL/GenBank/DDBJ whole genome shotgun (WGS) entry which is preliminary data.</text>
</comment>
<accession>A0A8X7CJI2</accession>
<reference evidence="1" key="1">
    <citation type="submission" date="2020-08" db="EMBL/GenBank/DDBJ databases">
        <title>Multicomponent nature underlies the extraordinary mechanical properties of spider dragline silk.</title>
        <authorList>
            <person name="Kono N."/>
            <person name="Nakamura H."/>
            <person name="Mori M."/>
            <person name="Yoshida Y."/>
            <person name="Ohtoshi R."/>
            <person name="Malay A.D."/>
            <person name="Moran D.A.P."/>
            <person name="Tomita M."/>
            <person name="Numata K."/>
            <person name="Arakawa K."/>
        </authorList>
    </citation>
    <scope>NUCLEOTIDE SEQUENCE</scope>
</reference>
<name>A0A8X7CJI2_9ARAC</name>
<dbReference type="Proteomes" id="UP000886998">
    <property type="component" value="Unassembled WGS sequence"/>
</dbReference>
<proteinExistence type="predicted"/>
<dbReference type="OrthoDB" id="5348404at2759"/>
<dbReference type="AlphaFoldDB" id="A0A8X7CJI2"/>
<dbReference type="EMBL" id="BMAV01018550">
    <property type="protein sequence ID" value="GFY70983.1"/>
    <property type="molecule type" value="Genomic_DNA"/>
</dbReference>
<organism evidence="1 2">
    <name type="scientific">Trichonephila inaurata madagascariensis</name>
    <dbReference type="NCBI Taxonomy" id="2747483"/>
    <lineage>
        <taxon>Eukaryota</taxon>
        <taxon>Metazoa</taxon>
        <taxon>Ecdysozoa</taxon>
        <taxon>Arthropoda</taxon>
        <taxon>Chelicerata</taxon>
        <taxon>Arachnida</taxon>
        <taxon>Araneae</taxon>
        <taxon>Araneomorphae</taxon>
        <taxon>Entelegynae</taxon>
        <taxon>Araneoidea</taxon>
        <taxon>Nephilidae</taxon>
        <taxon>Trichonephila</taxon>
        <taxon>Trichonephila inaurata</taxon>
    </lineage>
</organism>
<protein>
    <submittedName>
        <fullName evidence="1">Uncharacterized protein</fullName>
    </submittedName>
</protein>
<gene>
    <name evidence="1" type="ORF">TNIN_221821</name>
</gene>
<sequence>MNETKNWIPPRRHFMSAPLSSGVIDFAFVGQNHSLSNGTTEITPIFLQTVAAQTISGVFVWSALLSHVIKRSCRLQGLSPEFGLFVSPTMGKSPKDMLQDSECQTFPIFPLVQPVRAPSIFHGKAGDDPSKWLKEYE</sequence>
<evidence type="ECO:0000313" key="2">
    <source>
        <dbReference type="Proteomes" id="UP000886998"/>
    </source>
</evidence>
<evidence type="ECO:0000313" key="1">
    <source>
        <dbReference type="EMBL" id="GFY70983.1"/>
    </source>
</evidence>
<keyword evidence="2" id="KW-1185">Reference proteome</keyword>